<organism evidence="1 2">
    <name type="scientific">Nonlabens ponticola</name>
    <dbReference type="NCBI Taxonomy" id="2496866"/>
    <lineage>
        <taxon>Bacteria</taxon>
        <taxon>Pseudomonadati</taxon>
        <taxon>Bacteroidota</taxon>
        <taxon>Flavobacteriia</taxon>
        <taxon>Flavobacteriales</taxon>
        <taxon>Flavobacteriaceae</taxon>
        <taxon>Nonlabens</taxon>
    </lineage>
</organism>
<name>A0A3S9MY97_9FLAO</name>
<dbReference type="Proteomes" id="UP000279600">
    <property type="component" value="Chromosome"/>
</dbReference>
<dbReference type="KEGG" id="noj:EJ995_07640"/>
<dbReference type="AlphaFoldDB" id="A0A3S9MY97"/>
<dbReference type="OrthoDB" id="1197939at2"/>
<accession>A0A3S9MY97</accession>
<dbReference type="RefSeq" id="WP_126447221.1">
    <property type="nucleotide sequence ID" value="NZ_CP034549.1"/>
</dbReference>
<proteinExistence type="predicted"/>
<dbReference type="EMBL" id="CP034549">
    <property type="protein sequence ID" value="AZQ44109.1"/>
    <property type="molecule type" value="Genomic_DNA"/>
</dbReference>
<keyword evidence="2" id="KW-1185">Reference proteome</keyword>
<evidence type="ECO:0000313" key="1">
    <source>
        <dbReference type="EMBL" id="AZQ44109.1"/>
    </source>
</evidence>
<reference evidence="1 2" key="1">
    <citation type="submission" date="2018-12" db="EMBL/GenBank/DDBJ databases">
        <title>Complete genome of Nonlabens sp. MJ115.</title>
        <authorList>
            <person name="Choi H.S."/>
            <person name="Jung J."/>
        </authorList>
    </citation>
    <scope>NUCLEOTIDE SEQUENCE [LARGE SCALE GENOMIC DNA]</scope>
    <source>
        <strain evidence="1 2">MJ115</strain>
    </source>
</reference>
<sequence>MYDTIHIEKQLQQLPHKAVQRSTEPFEWCGLQWSPHYSNRGYIVYYKSVIKNLWLQLKDDKLIIKNSLHKFYMDNNYEEFAFAKAQHAIEILDNHFPFSIYDAIVKYVACGIVIQEVAQPIFESWADYKGKFPQVMRNGTKIYGAHYKATNYNIKGYDKTYEVKNNDRKQLNAPYFRFEVEAKAKYYYARKKDAIPIYTVRDLVNKENYTNLLMNLLEIYTTLKKKPIIPYAALQPKEIKLMAAMNDKEVVNGLKKYHKHSYVLDRKNYSKLLKTIEENPFNQQVIKKLKTKIQAHL</sequence>
<gene>
    <name evidence="1" type="ORF">EJ995_07640</name>
</gene>
<evidence type="ECO:0000313" key="2">
    <source>
        <dbReference type="Proteomes" id="UP000279600"/>
    </source>
</evidence>
<protein>
    <submittedName>
        <fullName evidence="1">Uncharacterized protein</fullName>
    </submittedName>
</protein>